<feature type="signal peptide" evidence="2">
    <location>
        <begin position="1"/>
        <end position="34"/>
    </location>
</feature>
<dbReference type="EMBL" id="CP011452">
    <property type="protein sequence ID" value="AKH41913.1"/>
    <property type="molecule type" value="Genomic_DNA"/>
</dbReference>
<gene>
    <name evidence="5" type="ORF">WYH_00862</name>
</gene>
<dbReference type="InterPro" id="IPR033413">
    <property type="entry name" value="DUF5117"/>
</dbReference>
<dbReference type="InterPro" id="IPR034032">
    <property type="entry name" value="Zn_MMP-like_bac"/>
</dbReference>
<evidence type="ECO:0000259" key="3">
    <source>
        <dbReference type="Pfam" id="PF16313"/>
    </source>
</evidence>
<dbReference type="GO" id="GO:0008237">
    <property type="term" value="F:metallopeptidase activity"/>
    <property type="evidence" value="ECO:0007669"/>
    <property type="project" value="InterPro"/>
</dbReference>
<dbReference type="Pfam" id="PF16313">
    <property type="entry name" value="DUF4953"/>
    <property type="match status" value="1"/>
</dbReference>
<dbReference type="Pfam" id="PF17148">
    <property type="entry name" value="DUF5117"/>
    <property type="match status" value="1"/>
</dbReference>
<name>A0A0F7KN03_9SPHN</name>
<feature type="chain" id="PRO_5002518041" description="DUF5117 domain-containing protein" evidence="2">
    <location>
        <begin position="35"/>
        <end position="833"/>
    </location>
</feature>
<dbReference type="SUPFAM" id="SSF55486">
    <property type="entry name" value="Metalloproteases ('zincins'), catalytic domain"/>
    <property type="match status" value="1"/>
</dbReference>
<keyword evidence="6" id="KW-1185">Reference proteome</keyword>
<feature type="domain" description="DUF5117" evidence="4">
    <location>
        <begin position="102"/>
        <end position="288"/>
    </location>
</feature>
<dbReference type="CDD" id="cd04276">
    <property type="entry name" value="ZnMc_MMP_like_2"/>
    <property type="match status" value="1"/>
</dbReference>
<dbReference type="AlphaFoldDB" id="A0A0F7KN03"/>
<dbReference type="Proteomes" id="UP000034392">
    <property type="component" value="Chromosome"/>
</dbReference>
<evidence type="ECO:0000313" key="5">
    <source>
        <dbReference type="EMBL" id="AKH41913.1"/>
    </source>
</evidence>
<evidence type="ECO:0000313" key="6">
    <source>
        <dbReference type="Proteomes" id="UP000034392"/>
    </source>
</evidence>
<evidence type="ECO:0000259" key="4">
    <source>
        <dbReference type="Pfam" id="PF17148"/>
    </source>
</evidence>
<sequence>MRMRRQAKPGARPKAGLPLLRSVLLAGSASLTLAFGTPAPAAATPISQLEKTEGYVPFYWDAADGKVLIEVPAFDEDILYYVSAATNPGSVQAGFDRGVIYTAVIHFERSGDQVIVNQINTDYRALDGSEALKQNVKDSFPTSVLAVLPVVSDSGGRVVVDGTPLFMRDAGYVTRRLKRSGQGDFKFDPAKSAFYPKRMKAFPENTEIETVASFTSAAPGVAVSEVMPAPDIFTIRVHHSFLKAPTGYQPRAADPRIGVGGVEFKDFSRPIDESPVTEWVRRWRLEKKDPTAAMSEPVEPIVYYFDPAMPDPLRKAMKEGLLWWNKAFAKAGFINAIEARDAPADMDPMDIRYAYVLWIQRDQRGFSSSGAFIDPRTGEVLGSKTHMDAYRVRTVANYYDAYSGALPEDGGGITVVDPSLLLSQEAFDSMPKGQRDMSLLRQAVLSAHELGHTLGFGHNWNANMNDRSSVMEYPVPRVRVKDGKLDLSEAFMTSIGDYDSFMVRYAYTPFAEGQEEAGLDAVIAEMRSQGVMFTLGSDPRYAWYVDGLNPAEELRNMGAVRDVALASYGPGMLKKGEPYGAMRDLRLWMIYLHEQYAIEYGLRYIGGQFQNIVVKGKETGLPPTEFIPAEEQREILGLLLDVLEPGHLAMPESLLAQLAPSPGENNEDMSDDAVFDQLRAARILAAQVLEPLFDGDRASRMIALAVRQPDTLTFPEMVDAVLANSWKVNPSGSAQDRALLRVVQNVAMLSMMKLGADEDTAADARYYVLDQLGRLAEDLNSRTSSDPLTSAFYRESARQIERYLEDPEAPERIMPVWGKEPRSRFPAPPGPPL</sequence>
<dbReference type="PATRIC" id="fig|1267766.3.peg.869"/>
<dbReference type="Gene3D" id="3.40.390.10">
    <property type="entry name" value="Collagenase (Catalytic Domain)"/>
    <property type="match status" value="1"/>
</dbReference>
<dbReference type="PANTHER" id="PTHR38478:SF1">
    <property type="entry name" value="ZINC DEPENDENT METALLOPROTEASE DOMAIN LIPOPROTEIN"/>
    <property type="match status" value="1"/>
</dbReference>
<evidence type="ECO:0000256" key="2">
    <source>
        <dbReference type="SAM" id="SignalP"/>
    </source>
</evidence>
<dbReference type="PANTHER" id="PTHR38478">
    <property type="entry name" value="PEPTIDASE M1A AND M12B"/>
    <property type="match status" value="1"/>
</dbReference>
<protein>
    <recommendedName>
        <fullName evidence="7">DUF5117 domain-containing protein</fullName>
    </recommendedName>
</protein>
<dbReference type="STRING" id="1267766.WYH_00862"/>
<accession>A0A0F7KN03</accession>
<reference evidence="5" key="1">
    <citation type="submission" date="2015-05" db="EMBL/GenBank/DDBJ databases">
        <title>The complete genome of Altererythrobacter atlanticus strain 26DY36.</title>
        <authorList>
            <person name="Wu Y.-H."/>
            <person name="Cheng H."/>
            <person name="Wu X.-W."/>
        </authorList>
    </citation>
    <scope>NUCLEOTIDE SEQUENCE [LARGE SCALE GENOMIC DNA]</scope>
    <source>
        <strain evidence="5">26DY36</strain>
    </source>
</reference>
<keyword evidence="2" id="KW-0732">Signal</keyword>
<evidence type="ECO:0000256" key="1">
    <source>
        <dbReference type="SAM" id="MobiDB-lite"/>
    </source>
</evidence>
<proteinExistence type="predicted"/>
<dbReference type="InterPro" id="IPR032534">
    <property type="entry name" value="EcxA_zinc-bd"/>
</dbReference>
<organism evidence="5 6">
    <name type="scientific">Croceibacterium atlanticum</name>
    <dbReference type="NCBI Taxonomy" id="1267766"/>
    <lineage>
        <taxon>Bacteria</taxon>
        <taxon>Pseudomonadati</taxon>
        <taxon>Pseudomonadota</taxon>
        <taxon>Alphaproteobacteria</taxon>
        <taxon>Sphingomonadales</taxon>
        <taxon>Erythrobacteraceae</taxon>
        <taxon>Croceibacterium</taxon>
    </lineage>
</organism>
<dbReference type="KEGG" id="aay:WYH_00862"/>
<evidence type="ECO:0008006" key="7">
    <source>
        <dbReference type="Google" id="ProtNLM"/>
    </source>
</evidence>
<dbReference type="InterPro" id="IPR024079">
    <property type="entry name" value="MetalloPept_cat_dom_sf"/>
</dbReference>
<feature type="domain" description="EcxA zinc-binding" evidence="3">
    <location>
        <begin position="443"/>
        <end position="727"/>
    </location>
</feature>
<feature type="region of interest" description="Disordered" evidence="1">
    <location>
        <begin position="814"/>
        <end position="833"/>
    </location>
</feature>